<keyword evidence="3" id="KW-0548">Nucleotidyltransferase</keyword>
<dbReference type="AlphaFoldDB" id="A0A0E3BTR1"/>
<dbReference type="InterPro" id="IPR003615">
    <property type="entry name" value="HNH_nuc"/>
</dbReference>
<dbReference type="EMBL" id="AWTP01000129">
    <property type="protein sequence ID" value="KGH08074.1"/>
    <property type="molecule type" value="Genomic_DNA"/>
</dbReference>
<feature type="domain" description="Reverse transcriptase" evidence="2">
    <location>
        <begin position="94"/>
        <end position="330"/>
    </location>
</feature>
<reference evidence="3 4" key="1">
    <citation type="submission" date="2013-09" db="EMBL/GenBank/DDBJ databases">
        <title>High correlation between genotypes and phenotypes of environmental bacteria Comamonas testosteroni strains.</title>
        <authorList>
            <person name="Liu L."/>
            <person name="Zhu W."/>
            <person name="Xia X."/>
            <person name="Xu B."/>
            <person name="Luo M."/>
            <person name="Wang G."/>
        </authorList>
    </citation>
    <scope>NUCLEOTIDE SEQUENCE [LARGE SCALE GENOMIC DNA]</scope>
    <source>
        <strain evidence="3 4">DF2</strain>
    </source>
</reference>
<dbReference type="InterPro" id="IPR051083">
    <property type="entry name" value="GrpII_Intron_Splice-Mob/Def"/>
</dbReference>
<dbReference type="CDD" id="cd00085">
    <property type="entry name" value="HNHc"/>
    <property type="match status" value="1"/>
</dbReference>
<dbReference type="Pfam" id="PF01844">
    <property type="entry name" value="HNH"/>
    <property type="match status" value="1"/>
</dbReference>
<dbReference type="Proteomes" id="UP000029549">
    <property type="component" value="Unassembled WGS sequence"/>
</dbReference>
<protein>
    <submittedName>
        <fullName evidence="3">RNA-directed DNA polymerase</fullName>
    </submittedName>
</protein>
<dbReference type="Pfam" id="PF08388">
    <property type="entry name" value="GIIM"/>
    <property type="match status" value="1"/>
</dbReference>
<dbReference type="InterPro" id="IPR000477">
    <property type="entry name" value="RT_dom"/>
</dbReference>
<dbReference type="Pfam" id="PF00078">
    <property type="entry name" value="RVT_1"/>
    <property type="match status" value="1"/>
</dbReference>
<dbReference type="RefSeq" id="WP_034394342.1">
    <property type="nucleotide sequence ID" value="NZ_AWTO01000162.1"/>
</dbReference>
<gene>
    <name evidence="3" type="ORF">P608_19195</name>
</gene>
<dbReference type="Pfam" id="PF13655">
    <property type="entry name" value="RVT_N"/>
    <property type="match status" value="1"/>
</dbReference>
<dbReference type="SUPFAM" id="SSF56672">
    <property type="entry name" value="DNA/RNA polymerases"/>
    <property type="match status" value="1"/>
</dbReference>
<dbReference type="NCBIfam" id="TIGR04416">
    <property type="entry name" value="group_II_RT_mat"/>
    <property type="match status" value="1"/>
</dbReference>
<dbReference type="InterPro" id="IPR002711">
    <property type="entry name" value="HNH"/>
</dbReference>
<dbReference type="GO" id="GO:0003676">
    <property type="term" value="F:nucleic acid binding"/>
    <property type="evidence" value="ECO:0007669"/>
    <property type="project" value="InterPro"/>
</dbReference>
<accession>A0A0E3BTR1</accession>
<dbReference type="GO" id="GO:0003964">
    <property type="term" value="F:RNA-directed DNA polymerase activity"/>
    <property type="evidence" value="ECO:0007669"/>
    <property type="project" value="UniProtKB-KW"/>
</dbReference>
<comment type="caution">
    <text evidence="3">The sequence shown here is derived from an EMBL/GenBank/DDBJ whole genome shotgun (WGS) entry which is preliminary data.</text>
</comment>
<sequence length="570" mass="66160">METVRKDSTPPDEYCNWHLLDWKRITVFVGKAQTRIAQAEQSKNFIRVKRLQRSLTRSWQARALAVRKVTENQGKRTAGTDRELWDTPEKKWKAIEGLKPEGYKAQPLRRVYIPKANGKERPLGIPTMKDRAMQALYLLALEPAVECSSDKNSYGFRKGRSTHDARAQLFVSLAREDMAEWILDADISGFFDHINHEWLLKHVHTDKRMLQQWLKAGVVDRGQLLKTDEGTPQGGIISPALANITLNGLEAGLHAHLRARLGAKRKEKAKVNLVRYADDFVVTGESKELLETMVKPWVEEFLRERGLTLSKEKTKVVHIADGFDFLGWNFRKYSGTLLIKPSKKNVKAFYSKVRDIISLAIALPTGKLIKRLNPVLKGWARYHQGTVAKATFSKIDSLIYWKLMRWGHRRHPRKTGRWIYNHYWEDTGQRRIFTGKDVNRWGETEQVYLFRLADTKIIRHTKIKGEYNPFDPRWEREWEQLQRTRMKQNVWDSQRLTLWMHQNGLCALCQQEIDATDKSCEDHHILYRRLGGSDALSNRVLLHSICHKRVHALGLEVTKPVPARGLKASE</sequence>
<dbReference type="CDD" id="cd01651">
    <property type="entry name" value="RT_G2_intron"/>
    <property type="match status" value="1"/>
</dbReference>
<evidence type="ECO:0000313" key="4">
    <source>
        <dbReference type="Proteomes" id="UP000029549"/>
    </source>
</evidence>
<dbReference type="InterPro" id="IPR030931">
    <property type="entry name" value="Group_II_RT_mat"/>
</dbReference>
<dbReference type="InterPro" id="IPR025960">
    <property type="entry name" value="RVT_N"/>
</dbReference>
<dbReference type="PANTHER" id="PTHR34047:SF8">
    <property type="entry name" value="PROTEIN YKFC"/>
    <property type="match status" value="1"/>
</dbReference>
<evidence type="ECO:0000256" key="1">
    <source>
        <dbReference type="ARBA" id="ARBA00034120"/>
    </source>
</evidence>
<dbReference type="SMART" id="SM00507">
    <property type="entry name" value="HNHc"/>
    <property type="match status" value="1"/>
</dbReference>
<dbReference type="PANTHER" id="PTHR34047">
    <property type="entry name" value="NUCLEAR INTRON MATURASE 1, MITOCHONDRIAL-RELATED"/>
    <property type="match status" value="1"/>
</dbReference>
<dbReference type="GO" id="GO:0004519">
    <property type="term" value="F:endonuclease activity"/>
    <property type="evidence" value="ECO:0007669"/>
    <property type="project" value="InterPro"/>
</dbReference>
<name>A0A0E3BTR1_9BURK</name>
<keyword evidence="4" id="KW-1185">Reference proteome</keyword>
<dbReference type="PROSITE" id="PS50878">
    <property type="entry name" value="RT_POL"/>
    <property type="match status" value="1"/>
</dbReference>
<dbReference type="Gene3D" id="1.10.30.50">
    <property type="match status" value="1"/>
</dbReference>
<organism evidence="3 4">
    <name type="scientific">Comamonas thiooxydans</name>
    <dbReference type="NCBI Taxonomy" id="363952"/>
    <lineage>
        <taxon>Bacteria</taxon>
        <taxon>Pseudomonadati</taxon>
        <taxon>Pseudomonadota</taxon>
        <taxon>Betaproteobacteria</taxon>
        <taxon>Burkholderiales</taxon>
        <taxon>Comamonadaceae</taxon>
        <taxon>Comamonas</taxon>
    </lineage>
</organism>
<evidence type="ECO:0000313" key="3">
    <source>
        <dbReference type="EMBL" id="KGH08074.1"/>
    </source>
</evidence>
<dbReference type="InterPro" id="IPR013597">
    <property type="entry name" value="Mat_intron_G2"/>
</dbReference>
<keyword evidence="3" id="KW-0808">Transferase</keyword>
<dbReference type="InterPro" id="IPR043502">
    <property type="entry name" value="DNA/RNA_pol_sf"/>
</dbReference>
<dbReference type="GO" id="GO:0008270">
    <property type="term" value="F:zinc ion binding"/>
    <property type="evidence" value="ECO:0007669"/>
    <property type="project" value="InterPro"/>
</dbReference>
<keyword evidence="3" id="KW-0695">RNA-directed DNA polymerase</keyword>
<evidence type="ECO:0000259" key="2">
    <source>
        <dbReference type="PROSITE" id="PS50878"/>
    </source>
</evidence>
<proteinExistence type="inferred from homology"/>
<comment type="similarity">
    <text evidence="1">Belongs to the bacterial reverse transcriptase family.</text>
</comment>